<comment type="caution">
    <text evidence="1">The sequence shown here is derived from an EMBL/GenBank/DDBJ whole genome shotgun (WGS) entry which is preliminary data.</text>
</comment>
<proteinExistence type="predicted"/>
<dbReference type="AlphaFoldDB" id="A0AAN9GII9"/>
<evidence type="ECO:0000313" key="2">
    <source>
        <dbReference type="Proteomes" id="UP001374579"/>
    </source>
</evidence>
<dbReference type="EMBL" id="JBAMIC010000003">
    <property type="protein sequence ID" value="KAK7110133.1"/>
    <property type="molecule type" value="Genomic_DNA"/>
</dbReference>
<accession>A0AAN9GII9</accession>
<sequence length="231" mass="27470">MDCRARVSAAILQAEMHMNNAQMDLQQYLSNKRRRRRRGQRRRYWSRSWLSPERRRQFGLYDQLRREDPAAFCNFMRMQPETFDEILTRVGPRITKTQTWFWEPLEPGLKLALTLRHLASGATYMDIYMRYGLRVPHNTISLAVREVCQAIVDEYLDEVMPLPTDAGDWQEIVDGFKEKWNFPHTLGALDGKHIGVNLLQLQEVLLCTAPWFGRRRLHICLGGFWWTRRCR</sequence>
<keyword evidence="2" id="KW-1185">Reference proteome</keyword>
<evidence type="ECO:0000313" key="1">
    <source>
        <dbReference type="EMBL" id="KAK7110133.1"/>
    </source>
</evidence>
<reference evidence="1 2" key="1">
    <citation type="submission" date="2024-02" db="EMBL/GenBank/DDBJ databases">
        <title>Chromosome-scale genome assembly of the rough periwinkle Littorina saxatilis.</title>
        <authorList>
            <person name="De Jode A."/>
            <person name="Faria R."/>
            <person name="Formenti G."/>
            <person name="Sims Y."/>
            <person name="Smith T.P."/>
            <person name="Tracey A."/>
            <person name="Wood J.M.D."/>
            <person name="Zagrodzka Z.B."/>
            <person name="Johannesson K."/>
            <person name="Butlin R.K."/>
            <person name="Leder E.H."/>
        </authorList>
    </citation>
    <scope>NUCLEOTIDE SEQUENCE [LARGE SCALE GENOMIC DNA]</scope>
    <source>
        <strain evidence="1">Snail1</strain>
        <tissue evidence="1">Muscle</tissue>
    </source>
</reference>
<protein>
    <submittedName>
        <fullName evidence="1">Uncharacterized protein</fullName>
    </submittedName>
</protein>
<gene>
    <name evidence="1" type="ORF">V1264_014058</name>
</gene>
<organism evidence="1 2">
    <name type="scientific">Littorina saxatilis</name>
    <dbReference type="NCBI Taxonomy" id="31220"/>
    <lineage>
        <taxon>Eukaryota</taxon>
        <taxon>Metazoa</taxon>
        <taxon>Spiralia</taxon>
        <taxon>Lophotrochozoa</taxon>
        <taxon>Mollusca</taxon>
        <taxon>Gastropoda</taxon>
        <taxon>Caenogastropoda</taxon>
        <taxon>Littorinimorpha</taxon>
        <taxon>Littorinoidea</taxon>
        <taxon>Littorinidae</taxon>
        <taxon>Littorina</taxon>
    </lineage>
</organism>
<dbReference type="Proteomes" id="UP001374579">
    <property type="component" value="Unassembled WGS sequence"/>
</dbReference>
<name>A0AAN9GII9_9CAEN</name>